<feature type="domain" description="Protein kinase" evidence="12">
    <location>
        <begin position="8"/>
        <end position="288"/>
    </location>
</feature>
<comment type="caution">
    <text evidence="13">The sequence shown here is derived from an EMBL/GenBank/DDBJ whole genome shotgun (WGS) entry which is preliminary data.</text>
</comment>
<dbReference type="GO" id="GO:0004674">
    <property type="term" value="F:protein serine/threonine kinase activity"/>
    <property type="evidence" value="ECO:0007669"/>
    <property type="project" value="UniProtKB-KW"/>
</dbReference>
<dbReference type="SUPFAM" id="SSF56112">
    <property type="entry name" value="Protein kinase-like (PK-like)"/>
    <property type="match status" value="1"/>
</dbReference>
<dbReference type="Pfam" id="PF00069">
    <property type="entry name" value="Pkinase"/>
    <property type="match status" value="1"/>
</dbReference>
<evidence type="ECO:0000256" key="8">
    <source>
        <dbReference type="ARBA" id="ARBA00048679"/>
    </source>
</evidence>
<evidence type="ECO:0000256" key="4">
    <source>
        <dbReference type="ARBA" id="ARBA00022741"/>
    </source>
</evidence>
<keyword evidence="5 13" id="KW-0418">Kinase</keyword>
<dbReference type="PROSITE" id="PS00107">
    <property type="entry name" value="PROTEIN_KINASE_ATP"/>
    <property type="match status" value="1"/>
</dbReference>
<evidence type="ECO:0000256" key="11">
    <source>
        <dbReference type="SAM" id="MobiDB-lite"/>
    </source>
</evidence>
<feature type="compositionally biased region" description="Low complexity" evidence="11">
    <location>
        <begin position="745"/>
        <end position="758"/>
    </location>
</feature>
<dbReference type="AlphaFoldDB" id="A0AAD7FGQ6"/>
<evidence type="ECO:0000313" key="13">
    <source>
        <dbReference type="EMBL" id="KAJ7623252.1"/>
    </source>
</evidence>
<dbReference type="InterPro" id="IPR011009">
    <property type="entry name" value="Kinase-like_dom_sf"/>
</dbReference>
<evidence type="ECO:0000256" key="3">
    <source>
        <dbReference type="ARBA" id="ARBA00022679"/>
    </source>
</evidence>
<protein>
    <recommendedName>
        <fullName evidence="1">non-specific serine/threonine protein kinase</fullName>
        <ecNumber evidence="1">2.7.11.1</ecNumber>
    </recommendedName>
</protein>
<comment type="catalytic activity">
    <reaction evidence="7">
        <text>L-threonyl-[protein] + ATP = O-phospho-L-threonyl-[protein] + ADP + H(+)</text>
        <dbReference type="Rhea" id="RHEA:46608"/>
        <dbReference type="Rhea" id="RHEA-COMP:11060"/>
        <dbReference type="Rhea" id="RHEA-COMP:11605"/>
        <dbReference type="ChEBI" id="CHEBI:15378"/>
        <dbReference type="ChEBI" id="CHEBI:30013"/>
        <dbReference type="ChEBI" id="CHEBI:30616"/>
        <dbReference type="ChEBI" id="CHEBI:61977"/>
        <dbReference type="ChEBI" id="CHEBI:456216"/>
        <dbReference type="EC" id="2.7.11.1"/>
    </reaction>
</comment>
<evidence type="ECO:0000256" key="7">
    <source>
        <dbReference type="ARBA" id="ARBA00047899"/>
    </source>
</evidence>
<keyword evidence="6 9" id="KW-0067">ATP-binding</keyword>
<proteinExistence type="predicted"/>
<dbReference type="EC" id="2.7.11.1" evidence="1"/>
<evidence type="ECO:0000256" key="1">
    <source>
        <dbReference type="ARBA" id="ARBA00012513"/>
    </source>
</evidence>
<evidence type="ECO:0000256" key="9">
    <source>
        <dbReference type="PROSITE-ProRule" id="PRU10141"/>
    </source>
</evidence>
<dbReference type="Gene3D" id="3.30.200.20">
    <property type="entry name" value="Phosphorylase Kinase, domain 1"/>
    <property type="match status" value="2"/>
</dbReference>
<dbReference type="PANTHER" id="PTHR44899:SF10">
    <property type="entry name" value="NIMA-RELATED KINASE 2"/>
    <property type="match status" value="1"/>
</dbReference>
<evidence type="ECO:0000256" key="6">
    <source>
        <dbReference type="ARBA" id="ARBA00022840"/>
    </source>
</evidence>
<keyword evidence="3" id="KW-0808">Transferase</keyword>
<dbReference type="Proteomes" id="UP001221142">
    <property type="component" value="Unassembled WGS sequence"/>
</dbReference>
<evidence type="ECO:0000256" key="10">
    <source>
        <dbReference type="SAM" id="Coils"/>
    </source>
</evidence>
<evidence type="ECO:0000256" key="5">
    <source>
        <dbReference type="ARBA" id="ARBA00022777"/>
    </source>
</evidence>
<sequence length="796" mass="88464">MSNLLEQYEALDVIGNGAFGIIRKVRRKSDGLIFARKELNFERMSDRDRKRIVAEVNILKDLDHDHIVGYHDRHVDRDAGILYIIMEYCGGGDLSAVIKQAAKHNRPIPEDTIWQYFMQILLALNHCHNTSGHSRASSIGNAGEVEGKERRSQILHRDLKPDNVFLDGSNSVKLGDFGLSKALTQATFANTYVGTPYYMSPELMQERSYDSKSDIWSLGCLIYELCALKPPFHEAKTHNELSQLIRNARIPPLPRTYSQALSGVIKTMLNLNPAMRPSAAQLLQHERVDLAIKVADGRKLLDTIKAHRETLTAREHNLNARESAINETIQQRDAQIQLLQTQLHECQSQLHQAQVHIQSQPSMDDIHAAVKHREEELRVLVLKREEEVSRSMQRREDEIMEAVRRREAEVLDAWGKREEQLREEFRVVLNGELVARENIFLEREEELLHRESAVKEEEERMLATKELLEEKVRNMEKSAGMKDRSPLDEVQNILSRAAQQPSAKTSRTSTRSPSPFPAIAGLSTPVPRTSNKLKELFSQPSAMKGVVLTATGETLCTPSPAELAGMFDLSRRFEDEVGASPKVGLNFAQVFDFEEAEEAASPSTSDSDVEEEGERRRSRIRAKTGERRRDSLDGSGSVPPTRLRRPSIRTSGRRPTLPAALAEATGSSASPTVSASQTKHRVPKPLPHPHLAATSSSQQQPIPPQPARSNTTPIPRSAPEYDLNDEENLPSPFIKRSVSVADGSTAVSAGSGAGTVSGRKTLTKRPSSGNFLRVVAAANASAGKRGTIPTSRSTGS</sequence>
<evidence type="ECO:0000259" key="12">
    <source>
        <dbReference type="PROSITE" id="PS50011"/>
    </source>
</evidence>
<dbReference type="GO" id="GO:0005524">
    <property type="term" value="F:ATP binding"/>
    <property type="evidence" value="ECO:0007669"/>
    <property type="project" value="UniProtKB-UniRule"/>
</dbReference>
<dbReference type="PROSITE" id="PS00108">
    <property type="entry name" value="PROTEIN_KINASE_ST"/>
    <property type="match status" value="1"/>
</dbReference>
<dbReference type="InterPro" id="IPR000719">
    <property type="entry name" value="Prot_kinase_dom"/>
</dbReference>
<keyword evidence="2" id="KW-0723">Serine/threonine-protein kinase</keyword>
<reference evidence="13" key="1">
    <citation type="submission" date="2023-03" db="EMBL/GenBank/DDBJ databases">
        <title>Massive genome expansion in bonnet fungi (Mycena s.s.) driven by repeated elements and novel gene families across ecological guilds.</title>
        <authorList>
            <consortium name="Lawrence Berkeley National Laboratory"/>
            <person name="Harder C.B."/>
            <person name="Miyauchi S."/>
            <person name="Viragh M."/>
            <person name="Kuo A."/>
            <person name="Thoen E."/>
            <person name="Andreopoulos B."/>
            <person name="Lu D."/>
            <person name="Skrede I."/>
            <person name="Drula E."/>
            <person name="Henrissat B."/>
            <person name="Morin E."/>
            <person name="Kohler A."/>
            <person name="Barry K."/>
            <person name="LaButti K."/>
            <person name="Morin E."/>
            <person name="Salamov A."/>
            <person name="Lipzen A."/>
            <person name="Mereny Z."/>
            <person name="Hegedus B."/>
            <person name="Baldrian P."/>
            <person name="Stursova M."/>
            <person name="Weitz H."/>
            <person name="Taylor A."/>
            <person name="Grigoriev I.V."/>
            <person name="Nagy L.G."/>
            <person name="Martin F."/>
            <person name="Kauserud H."/>
        </authorList>
    </citation>
    <scope>NUCLEOTIDE SEQUENCE</scope>
    <source>
        <strain evidence="13">9284</strain>
    </source>
</reference>
<dbReference type="CDD" id="cd08217">
    <property type="entry name" value="STKc_Nek2"/>
    <property type="match status" value="1"/>
</dbReference>
<feature type="compositionally biased region" description="Polar residues" evidence="11">
    <location>
        <begin position="665"/>
        <end position="677"/>
    </location>
</feature>
<organism evidence="13 14">
    <name type="scientific">Roridomyces roridus</name>
    <dbReference type="NCBI Taxonomy" id="1738132"/>
    <lineage>
        <taxon>Eukaryota</taxon>
        <taxon>Fungi</taxon>
        <taxon>Dikarya</taxon>
        <taxon>Basidiomycota</taxon>
        <taxon>Agaricomycotina</taxon>
        <taxon>Agaricomycetes</taxon>
        <taxon>Agaricomycetidae</taxon>
        <taxon>Agaricales</taxon>
        <taxon>Marasmiineae</taxon>
        <taxon>Mycenaceae</taxon>
        <taxon>Roridomyces</taxon>
    </lineage>
</organism>
<keyword evidence="10" id="KW-0175">Coiled coil</keyword>
<dbReference type="InterPro" id="IPR008271">
    <property type="entry name" value="Ser/Thr_kinase_AS"/>
</dbReference>
<feature type="region of interest" description="Disordered" evidence="11">
    <location>
        <begin position="596"/>
        <end position="732"/>
    </location>
</feature>
<accession>A0AAD7FGQ6</accession>
<dbReference type="SMART" id="SM00220">
    <property type="entry name" value="S_TKc"/>
    <property type="match status" value="1"/>
</dbReference>
<feature type="coiled-coil region" evidence="10">
    <location>
        <begin position="441"/>
        <end position="478"/>
    </location>
</feature>
<dbReference type="EMBL" id="JARKIF010000014">
    <property type="protein sequence ID" value="KAJ7623252.1"/>
    <property type="molecule type" value="Genomic_DNA"/>
</dbReference>
<dbReference type="InterPro" id="IPR017441">
    <property type="entry name" value="Protein_kinase_ATP_BS"/>
</dbReference>
<evidence type="ECO:0000256" key="2">
    <source>
        <dbReference type="ARBA" id="ARBA00022527"/>
    </source>
</evidence>
<feature type="region of interest" description="Disordered" evidence="11">
    <location>
        <begin position="496"/>
        <end position="527"/>
    </location>
</feature>
<dbReference type="Gene3D" id="1.10.510.10">
    <property type="entry name" value="Transferase(Phosphotransferase) domain 1"/>
    <property type="match status" value="1"/>
</dbReference>
<dbReference type="PANTHER" id="PTHR44899">
    <property type="entry name" value="CAMK FAMILY PROTEIN KINASE"/>
    <property type="match status" value="1"/>
</dbReference>
<keyword evidence="4 9" id="KW-0547">Nucleotide-binding</keyword>
<dbReference type="PROSITE" id="PS50011">
    <property type="entry name" value="PROTEIN_KINASE_DOM"/>
    <property type="match status" value="1"/>
</dbReference>
<feature type="compositionally biased region" description="Basic and acidic residues" evidence="11">
    <location>
        <begin position="623"/>
        <end position="632"/>
    </location>
</feature>
<name>A0AAD7FGQ6_9AGAR</name>
<gene>
    <name evidence="13" type="ORF">FB45DRAFT_752759</name>
</gene>
<evidence type="ECO:0000313" key="14">
    <source>
        <dbReference type="Proteomes" id="UP001221142"/>
    </source>
</evidence>
<comment type="catalytic activity">
    <reaction evidence="8">
        <text>L-seryl-[protein] + ATP = O-phospho-L-seryl-[protein] + ADP + H(+)</text>
        <dbReference type="Rhea" id="RHEA:17989"/>
        <dbReference type="Rhea" id="RHEA-COMP:9863"/>
        <dbReference type="Rhea" id="RHEA-COMP:11604"/>
        <dbReference type="ChEBI" id="CHEBI:15378"/>
        <dbReference type="ChEBI" id="CHEBI:29999"/>
        <dbReference type="ChEBI" id="CHEBI:30616"/>
        <dbReference type="ChEBI" id="CHEBI:83421"/>
        <dbReference type="ChEBI" id="CHEBI:456216"/>
        <dbReference type="EC" id="2.7.11.1"/>
    </reaction>
</comment>
<keyword evidence="14" id="KW-1185">Reference proteome</keyword>
<dbReference type="InterPro" id="IPR051131">
    <property type="entry name" value="NEK_Ser/Thr_kinase_NIMA"/>
</dbReference>
<feature type="binding site" evidence="9">
    <location>
        <position position="37"/>
    </location>
    <ligand>
        <name>ATP</name>
        <dbReference type="ChEBI" id="CHEBI:30616"/>
    </ligand>
</feature>
<feature type="region of interest" description="Disordered" evidence="11">
    <location>
        <begin position="745"/>
        <end position="765"/>
    </location>
</feature>